<evidence type="ECO:0000313" key="1">
    <source>
        <dbReference type="EMBL" id="ARJ05572.1"/>
    </source>
</evidence>
<organism evidence="1 2">
    <name type="scientific">Cnuibacter physcomitrellae</name>
    <dbReference type="NCBI Taxonomy" id="1619308"/>
    <lineage>
        <taxon>Bacteria</taxon>
        <taxon>Bacillati</taxon>
        <taxon>Actinomycetota</taxon>
        <taxon>Actinomycetes</taxon>
        <taxon>Micrococcales</taxon>
        <taxon>Microbacteriaceae</taxon>
        <taxon>Cnuibacter</taxon>
    </lineage>
</organism>
<accession>A0A1X9LM66</accession>
<name>A0A1X9LM66_9MICO</name>
<dbReference type="InterPro" id="IPR027417">
    <property type="entry name" value="P-loop_NTPase"/>
</dbReference>
<dbReference type="Proteomes" id="UP000192775">
    <property type="component" value="Chromosome"/>
</dbReference>
<proteinExistence type="predicted"/>
<dbReference type="AlphaFoldDB" id="A0A1X9LM66"/>
<evidence type="ECO:0000313" key="2">
    <source>
        <dbReference type="Proteomes" id="UP000192775"/>
    </source>
</evidence>
<dbReference type="Gene3D" id="3.40.50.300">
    <property type="entry name" value="P-loop containing nucleotide triphosphate hydrolases"/>
    <property type="match status" value="1"/>
</dbReference>
<dbReference type="RefSeq" id="WP_085019710.1">
    <property type="nucleotide sequence ID" value="NZ_BMHD01000001.1"/>
</dbReference>
<dbReference type="KEGG" id="cphy:B5808_10295"/>
<sequence>MELETTPASLLADGLAAEITHNYGRGRIAVAVDGIAGTRPIADELAHAFRRDGRQVVRASLDDFRMPAERVPATAAGEYFDRYDVPTLQRVLLAPFKLGGSTGFQLRAFDAERDTVAESAWTTAGPDAYLVLDGPFLQRPGLRGRFNATVYVETRWADVPEVLRGADELYQAEAGPRFGATAIVDAADPAHPRRVFADSC</sequence>
<gene>
    <name evidence="1" type="ORF">B5808_10295</name>
</gene>
<dbReference type="EMBL" id="CP020715">
    <property type="protein sequence ID" value="ARJ05572.1"/>
    <property type="molecule type" value="Genomic_DNA"/>
</dbReference>
<reference evidence="1 2" key="1">
    <citation type="submission" date="2017-04" db="EMBL/GenBank/DDBJ databases">
        <authorList>
            <person name="Afonso C.L."/>
            <person name="Miller P.J."/>
            <person name="Scott M.A."/>
            <person name="Spackman E."/>
            <person name="Goraichik I."/>
            <person name="Dimitrov K.M."/>
            <person name="Suarez D.L."/>
            <person name="Swayne D.E."/>
        </authorList>
    </citation>
    <scope>NUCLEOTIDE SEQUENCE [LARGE SCALE GENOMIC DNA]</scope>
    <source>
        <strain evidence="2">XA(T)</strain>
    </source>
</reference>
<protein>
    <submittedName>
        <fullName evidence="1">Uncharacterized protein</fullName>
    </submittedName>
</protein>
<dbReference type="SUPFAM" id="SSF52540">
    <property type="entry name" value="P-loop containing nucleoside triphosphate hydrolases"/>
    <property type="match status" value="1"/>
</dbReference>
<keyword evidence="2" id="KW-1185">Reference proteome</keyword>
<dbReference type="STRING" id="1619308.B5808_10295"/>